<evidence type="ECO:0000313" key="5">
    <source>
        <dbReference type="Proteomes" id="UP001595923"/>
    </source>
</evidence>
<dbReference type="EMBL" id="JBHSFQ010000019">
    <property type="protein sequence ID" value="MFC4563936.1"/>
    <property type="molecule type" value="Genomic_DNA"/>
</dbReference>
<sequence length="522" mass="53761">MTAAAPAGPAPRQDSGGTVEPADWRGLSPATVWAGAIVLAAVIGLPALVATAAVVLGGAPLPWPVVIVPAAVLLIGVLVGLDALRLRRTRYRVTGERLEMESGIVARSSRSIPRERIRSVDVSAAIWVRVLGLCTVTVGTGVSAGAAQQDELRLDYVTAAEGARLRRELLLRASAAETGDAPGLPGAAVLAALSPAWFGYAPLSRAVPLLGAGALGGVWQVLSWFGEERAARTAMPVWDFALAHPAVAATALVLTVAATGTVAATALQVEAWWNYRMTREADATLLVRRGLLTAKALSVEERRLHGAAVLEPLPLRWSGGAKVTAVATGLGGGDHEETVSRNALSPAMPGPRARRLAAAVLKAPFLLLETPLTAHPSAALRRRVVGALLLTALIGAVLSGAAAATPWVAWWTGPIAAAVAAPLLVAYAVGAYRGLGHALTPGHLITRTGMAARATVALEREGIIGWRFTRSPMQRRAGLVTVGATTAGGAGVYRAVDMGLIEGVRLADDAVPGLLAPFLEPA</sequence>
<evidence type="ECO:0000259" key="3">
    <source>
        <dbReference type="Pfam" id="PF03703"/>
    </source>
</evidence>
<keyword evidence="2" id="KW-1133">Transmembrane helix</keyword>
<reference evidence="5" key="1">
    <citation type="journal article" date="2019" name="Int. J. Syst. Evol. Microbiol.">
        <title>The Global Catalogue of Microorganisms (GCM) 10K type strain sequencing project: providing services to taxonomists for standard genome sequencing and annotation.</title>
        <authorList>
            <consortium name="The Broad Institute Genomics Platform"/>
            <consortium name="The Broad Institute Genome Sequencing Center for Infectious Disease"/>
            <person name="Wu L."/>
            <person name="Ma J."/>
        </authorList>
    </citation>
    <scope>NUCLEOTIDE SEQUENCE [LARGE SCALE GENOMIC DNA]</scope>
    <source>
        <strain evidence="5">XZYJ18</strain>
    </source>
</reference>
<feature type="region of interest" description="Disordered" evidence="1">
    <location>
        <begin position="1"/>
        <end position="21"/>
    </location>
</feature>
<organism evidence="4 5">
    <name type="scientific">Nocardiopsis mangrovi</name>
    <dbReference type="NCBI Taxonomy" id="1179818"/>
    <lineage>
        <taxon>Bacteria</taxon>
        <taxon>Bacillati</taxon>
        <taxon>Actinomycetota</taxon>
        <taxon>Actinomycetes</taxon>
        <taxon>Streptosporangiales</taxon>
        <taxon>Nocardiopsidaceae</taxon>
        <taxon>Nocardiopsis</taxon>
    </lineage>
</organism>
<keyword evidence="2" id="KW-0472">Membrane</keyword>
<dbReference type="PANTHER" id="PTHR34473">
    <property type="entry name" value="UPF0699 TRANSMEMBRANE PROTEIN YDBS"/>
    <property type="match status" value="1"/>
</dbReference>
<dbReference type="RefSeq" id="WP_378576632.1">
    <property type="nucleotide sequence ID" value="NZ_JBHSFQ010000019.1"/>
</dbReference>
<proteinExistence type="predicted"/>
<evidence type="ECO:0000256" key="1">
    <source>
        <dbReference type="SAM" id="MobiDB-lite"/>
    </source>
</evidence>
<comment type="caution">
    <text evidence="4">The sequence shown here is derived from an EMBL/GenBank/DDBJ whole genome shotgun (WGS) entry which is preliminary data.</text>
</comment>
<gene>
    <name evidence="4" type="ORF">ACFO4E_18910</name>
</gene>
<feature type="transmembrane region" description="Helical" evidence="2">
    <location>
        <begin position="246"/>
        <end position="269"/>
    </location>
</feature>
<dbReference type="InterPro" id="IPR005182">
    <property type="entry name" value="YdbS-like_PH"/>
</dbReference>
<feature type="transmembrane region" description="Helical" evidence="2">
    <location>
        <begin position="61"/>
        <end position="84"/>
    </location>
</feature>
<dbReference type="Proteomes" id="UP001595923">
    <property type="component" value="Unassembled WGS sequence"/>
</dbReference>
<keyword evidence="5" id="KW-1185">Reference proteome</keyword>
<keyword evidence="2" id="KW-0812">Transmembrane</keyword>
<dbReference type="PIRSF" id="PIRSF026631">
    <property type="entry name" value="UCP026631"/>
    <property type="match status" value="1"/>
</dbReference>
<feature type="domain" description="YdbS-like PH" evidence="3">
    <location>
        <begin position="432"/>
        <end position="499"/>
    </location>
</feature>
<evidence type="ECO:0000313" key="4">
    <source>
        <dbReference type="EMBL" id="MFC4563936.1"/>
    </source>
</evidence>
<feature type="transmembrane region" description="Helical" evidence="2">
    <location>
        <begin position="32"/>
        <end position="55"/>
    </location>
</feature>
<dbReference type="InterPro" id="IPR014529">
    <property type="entry name" value="UCP026631"/>
</dbReference>
<feature type="transmembrane region" description="Helical" evidence="2">
    <location>
        <begin position="408"/>
        <end position="429"/>
    </location>
</feature>
<dbReference type="PANTHER" id="PTHR34473:SF2">
    <property type="entry name" value="UPF0699 TRANSMEMBRANE PROTEIN YDBT"/>
    <property type="match status" value="1"/>
</dbReference>
<dbReference type="Pfam" id="PF03703">
    <property type="entry name" value="bPH_2"/>
    <property type="match status" value="2"/>
</dbReference>
<feature type="domain" description="YdbS-like PH" evidence="3">
    <location>
        <begin position="87"/>
        <end position="168"/>
    </location>
</feature>
<protein>
    <submittedName>
        <fullName evidence="4">PH domain-containing protein</fullName>
    </submittedName>
</protein>
<feature type="transmembrane region" description="Helical" evidence="2">
    <location>
        <begin position="384"/>
        <end position="402"/>
    </location>
</feature>
<evidence type="ECO:0000256" key="2">
    <source>
        <dbReference type="SAM" id="Phobius"/>
    </source>
</evidence>
<name>A0ABV9DYT9_9ACTN</name>
<accession>A0ABV9DYT9</accession>